<dbReference type="EMBL" id="RDQM01000009">
    <property type="protein sequence ID" value="RMW97627.1"/>
    <property type="molecule type" value="Genomic_DNA"/>
</dbReference>
<gene>
    <name evidence="1" type="ORF">EBQ26_08150</name>
</gene>
<accession>A0A3M6Q343</accession>
<reference evidence="1 2" key="1">
    <citation type="submission" date="2018-10" db="EMBL/GenBank/DDBJ databases">
        <title>Comamonadaceae CDC group NO-1 genome sequencing and assembly.</title>
        <authorList>
            <person name="Bernier A.-M."/>
            <person name="Bernard K."/>
        </authorList>
    </citation>
    <scope>NUCLEOTIDE SEQUENCE [LARGE SCALE GENOMIC DNA]</scope>
    <source>
        <strain evidence="1 2">NML970147</strain>
    </source>
</reference>
<dbReference type="AlphaFoldDB" id="A0A3M6Q343"/>
<evidence type="ECO:0000313" key="1">
    <source>
        <dbReference type="EMBL" id="RMW97627.1"/>
    </source>
</evidence>
<dbReference type="Proteomes" id="UP000267521">
    <property type="component" value="Unassembled WGS sequence"/>
</dbReference>
<proteinExistence type="predicted"/>
<name>A0A3M6Q343_9BURK</name>
<organism evidence="1 2">
    <name type="scientific">Allofranklinella schreckenbergeri</name>
    <dbReference type="NCBI Taxonomy" id="1076744"/>
    <lineage>
        <taxon>Bacteria</taxon>
        <taxon>Pseudomonadati</taxon>
        <taxon>Pseudomonadota</taxon>
        <taxon>Betaproteobacteria</taxon>
        <taxon>Burkholderiales</taxon>
        <taxon>Comamonadaceae</taxon>
        <taxon>Allofranklinella</taxon>
    </lineage>
</organism>
<comment type="caution">
    <text evidence="1">The sequence shown here is derived from an EMBL/GenBank/DDBJ whole genome shotgun (WGS) entry which is preliminary data.</text>
</comment>
<dbReference type="RefSeq" id="WP_122238525.1">
    <property type="nucleotide sequence ID" value="NZ_RDQM01000009.1"/>
</dbReference>
<sequence>MKNDRSKQGSAKDLLSKLQIDVESSMPLADEDLPYGCSHEELVQALQTRFQALRRRQCFQPGDLVTWKPGLRNRRYPVDGRPAIVLQVLTEPVFDEELNSGSNYFREPLDLVLGLVLEEGEQRGNLLAWHFDSRRFGHWK</sequence>
<evidence type="ECO:0000313" key="2">
    <source>
        <dbReference type="Proteomes" id="UP000267521"/>
    </source>
</evidence>
<protein>
    <submittedName>
        <fullName evidence="1">Uncharacterized protein</fullName>
    </submittedName>
</protein>